<proteinExistence type="predicted"/>
<sequence length="240" mass="27817">MGEINVTDKEIDAIKAIDERELSALINEAIHQERSSSLLRLPLSDCGSYVANHLHLFGVALKRYREAKTAKRQEQTALSARSAGSDLLFAFQQMKRRMETEERNRLSFFIEDNIFWPSHFTKDLSVTVSYRYRNTTSDEWEFGKITFRHQFIPTLRYSTTQSKRKPSASKQAATLQEELASQWKYLMKSALYAVRDYFVDGGDGSKIPDHFEAVPDRTGQLNNFSLRFWRTVEPTPRAVY</sequence>
<accession>A0AAW7BDV8</accession>
<reference evidence="1" key="1">
    <citation type="journal article" date="2023" name="Front. Microbiol.">
        <title>Isolation of Brucella inopinata from a White's tree frog (Litoria caerulea): pose exotic frogs a potential risk to human health?</title>
        <authorList>
            <person name="Scholz H.C."/>
            <person name="Heckers K.O."/>
            <person name="Appelt S."/>
            <person name="Geier-Doemling D."/>
            <person name="Schlegel P."/>
            <person name="Wattam A.R."/>
        </authorList>
    </citation>
    <scope>NUCLEOTIDE SEQUENCE</scope>
    <source>
        <strain evidence="1">FO700662</strain>
    </source>
</reference>
<comment type="caution">
    <text evidence="1">The sequence shown here is derived from an EMBL/GenBank/DDBJ whole genome shotgun (WGS) entry which is preliminary data.</text>
</comment>
<evidence type="ECO:0000313" key="1">
    <source>
        <dbReference type="EMBL" id="MDL2334164.1"/>
    </source>
</evidence>
<gene>
    <name evidence="1" type="ORF">P8A28_14725</name>
</gene>
<keyword evidence="2" id="KW-1185">Reference proteome</keyword>
<organism evidence="1 2">
    <name type="scientific">Brucella inopinata</name>
    <dbReference type="NCBI Taxonomy" id="1218315"/>
    <lineage>
        <taxon>Bacteria</taxon>
        <taxon>Pseudomonadati</taxon>
        <taxon>Pseudomonadota</taxon>
        <taxon>Alphaproteobacteria</taxon>
        <taxon>Hyphomicrobiales</taxon>
        <taxon>Brucellaceae</taxon>
        <taxon>Brucella/Ochrobactrum group</taxon>
        <taxon>Brucella</taxon>
    </lineage>
</organism>
<dbReference type="RefSeq" id="WP_025200273.1">
    <property type="nucleotide sequence ID" value="NZ_JARQXC010000036.1"/>
</dbReference>
<name>A0AAW7BDV8_9HYPH</name>
<dbReference type="Proteomes" id="UP001171122">
    <property type="component" value="Unassembled WGS sequence"/>
</dbReference>
<protein>
    <submittedName>
        <fullName evidence="1">Uncharacterized protein</fullName>
    </submittedName>
</protein>
<dbReference type="AlphaFoldDB" id="A0AAW7BDV8"/>
<evidence type="ECO:0000313" key="2">
    <source>
        <dbReference type="Proteomes" id="UP001171122"/>
    </source>
</evidence>
<dbReference type="EMBL" id="JARQXC010000036">
    <property type="protein sequence ID" value="MDL2334164.1"/>
    <property type="molecule type" value="Genomic_DNA"/>
</dbReference>